<reference evidence="3" key="1">
    <citation type="submission" date="2020-08" db="EMBL/GenBank/DDBJ databases">
        <title>Genome public.</title>
        <authorList>
            <person name="Liu C."/>
            <person name="Sun Q."/>
        </authorList>
    </citation>
    <scope>NUCLEOTIDE SEQUENCE</scope>
    <source>
        <strain evidence="3">NSJ-68</strain>
    </source>
</reference>
<evidence type="ECO:0000256" key="1">
    <source>
        <dbReference type="ARBA" id="ARBA00022839"/>
    </source>
</evidence>
<keyword evidence="1 3" id="KW-0540">Nuclease</keyword>
<dbReference type="InterPro" id="IPR006054">
    <property type="entry name" value="DnaQ"/>
</dbReference>
<dbReference type="CDD" id="cd06127">
    <property type="entry name" value="DEDDh"/>
    <property type="match status" value="1"/>
</dbReference>
<dbReference type="NCBIfam" id="TIGR00573">
    <property type="entry name" value="dnaq"/>
    <property type="match status" value="1"/>
</dbReference>
<dbReference type="InterPro" id="IPR036397">
    <property type="entry name" value="RNaseH_sf"/>
</dbReference>
<accession>A0A923RMZ9</accession>
<dbReference type="PANTHER" id="PTHR30231">
    <property type="entry name" value="DNA POLYMERASE III SUBUNIT EPSILON"/>
    <property type="match status" value="1"/>
</dbReference>
<dbReference type="EMBL" id="JACOOR010000008">
    <property type="protein sequence ID" value="MBC5660862.1"/>
    <property type="molecule type" value="Genomic_DNA"/>
</dbReference>
<dbReference type="SMART" id="SM00479">
    <property type="entry name" value="EXOIII"/>
    <property type="match status" value="1"/>
</dbReference>
<dbReference type="GO" id="GO:0008408">
    <property type="term" value="F:3'-5' exonuclease activity"/>
    <property type="evidence" value="ECO:0007669"/>
    <property type="project" value="TreeGrafter"/>
</dbReference>
<dbReference type="GO" id="GO:0003677">
    <property type="term" value="F:DNA binding"/>
    <property type="evidence" value="ECO:0007669"/>
    <property type="project" value="InterPro"/>
</dbReference>
<dbReference type="AlphaFoldDB" id="A0A923RMZ9"/>
<keyword evidence="1 3" id="KW-0378">Hydrolase</keyword>
<name>A0A923RMZ9_9FIRM</name>
<dbReference type="SUPFAM" id="SSF53098">
    <property type="entry name" value="Ribonuclease H-like"/>
    <property type="match status" value="1"/>
</dbReference>
<evidence type="ECO:0000313" key="4">
    <source>
        <dbReference type="Proteomes" id="UP000649345"/>
    </source>
</evidence>
<feature type="domain" description="Exonuclease" evidence="2">
    <location>
        <begin position="4"/>
        <end position="169"/>
    </location>
</feature>
<dbReference type="GO" id="GO:0045004">
    <property type="term" value="P:DNA replication proofreading"/>
    <property type="evidence" value="ECO:0007669"/>
    <property type="project" value="TreeGrafter"/>
</dbReference>
<dbReference type="RefSeq" id="WP_186872598.1">
    <property type="nucleotide sequence ID" value="NZ_JACOOR010000008.1"/>
</dbReference>
<protein>
    <submittedName>
        <fullName evidence="3">3'-5' exonuclease</fullName>
    </submittedName>
</protein>
<dbReference type="InterPro" id="IPR013520">
    <property type="entry name" value="Ribonucl_H"/>
</dbReference>
<dbReference type="PANTHER" id="PTHR30231:SF41">
    <property type="entry name" value="DNA POLYMERASE III SUBUNIT EPSILON"/>
    <property type="match status" value="1"/>
</dbReference>
<organism evidence="3 4">
    <name type="scientific">Anaerosacchariphilus hominis</name>
    <dbReference type="NCBI Taxonomy" id="2763017"/>
    <lineage>
        <taxon>Bacteria</taxon>
        <taxon>Bacillati</taxon>
        <taxon>Bacillota</taxon>
        <taxon>Clostridia</taxon>
        <taxon>Lachnospirales</taxon>
        <taxon>Lachnospiraceae</taxon>
        <taxon>Anaerosacchariphilus</taxon>
    </lineage>
</organism>
<keyword evidence="1 3" id="KW-0269">Exonuclease</keyword>
<evidence type="ECO:0000259" key="2">
    <source>
        <dbReference type="SMART" id="SM00479"/>
    </source>
</evidence>
<sequence>MIESYIALDLETTGLSPSEDRILEIGAVKVKDGTICDRYETLVNPGMAISSRIRELTGIDDAMAAAGKGTRAAVTELVEFCEDLPLLGHNILFDYSFVKKNAVNFGLLFEKDGVDTLKIARTLLPDLEHKNLTYLCGYYQIARERAHRASDDACAAMELYRRLAAEFPDSPAELFAPKQLVYKCKKQGPITPAQKGYLNDLIKYHKITLSVQIDTLTKNEASRIIDRIISEHGRIVR</sequence>
<evidence type="ECO:0000313" key="3">
    <source>
        <dbReference type="EMBL" id="MBC5660862.1"/>
    </source>
</evidence>
<comment type="caution">
    <text evidence="3">The sequence shown here is derived from an EMBL/GenBank/DDBJ whole genome shotgun (WGS) entry which is preliminary data.</text>
</comment>
<dbReference type="InterPro" id="IPR012337">
    <property type="entry name" value="RNaseH-like_sf"/>
</dbReference>
<dbReference type="GO" id="GO:0003887">
    <property type="term" value="F:DNA-directed DNA polymerase activity"/>
    <property type="evidence" value="ECO:0007669"/>
    <property type="project" value="InterPro"/>
</dbReference>
<dbReference type="Pfam" id="PF00929">
    <property type="entry name" value="RNase_T"/>
    <property type="match status" value="1"/>
</dbReference>
<dbReference type="GO" id="GO:0005829">
    <property type="term" value="C:cytosol"/>
    <property type="evidence" value="ECO:0007669"/>
    <property type="project" value="TreeGrafter"/>
</dbReference>
<dbReference type="FunFam" id="3.30.420.10:FF:000045">
    <property type="entry name" value="3'-5' exonuclease DinG"/>
    <property type="match status" value="1"/>
</dbReference>
<dbReference type="Gene3D" id="3.30.420.10">
    <property type="entry name" value="Ribonuclease H-like superfamily/Ribonuclease H"/>
    <property type="match status" value="1"/>
</dbReference>
<keyword evidence="4" id="KW-1185">Reference proteome</keyword>
<dbReference type="Proteomes" id="UP000649345">
    <property type="component" value="Unassembled WGS sequence"/>
</dbReference>
<proteinExistence type="predicted"/>
<gene>
    <name evidence="3" type="ORF">H8S44_13945</name>
</gene>